<keyword evidence="2 13" id="KW-0963">Cytoplasm</keyword>
<dbReference type="CDD" id="cd00860">
    <property type="entry name" value="ThrRS_anticodon"/>
    <property type="match status" value="1"/>
</dbReference>
<dbReference type="InterPro" id="IPR012675">
    <property type="entry name" value="Beta-grasp_dom_sf"/>
</dbReference>
<dbReference type="CDD" id="cd01667">
    <property type="entry name" value="TGS_ThrRS"/>
    <property type="match status" value="1"/>
</dbReference>
<dbReference type="InterPro" id="IPR004095">
    <property type="entry name" value="TGS"/>
</dbReference>
<keyword evidence="4 13" id="KW-0436">Ligase</keyword>
<keyword evidence="6 13" id="KW-0547">Nucleotide-binding</keyword>
<dbReference type="FunFam" id="3.30.930.10:FF:000002">
    <property type="entry name" value="Threonine--tRNA ligase"/>
    <property type="match status" value="1"/>
</dbReference>
<organism evidence="16 17">
    <name type="scientific">Methylotenera oryzisoli</name>
    <dbReference type="NCBI Taxonomy" id="2080758"/>
    <lineage>
        <taxon>Bacteria</taxon>
        <taxon>Pseudomonadati</taxon>
        <taxon>Pseudomonadota</taxon>
        <taxon>Betaproteobacteria</taxon>
        <taxon>Nitrosomonadales</taxon>
        <taxon>Methylophilaceae</taxon>
        <taxon>Methylotenera</taxon>
    </lineage>
</organism>
<evidence type="ECO:0000313" key="16">
    <source>
        <dbReference type="EMBL" id="TFW70819.1"/>
    </source>
</evidence>
<evidence type="ECO:0000256" key="11">
    <source>
        <dbReference type="ARBA" id="ARBA00023146"/>
    </source>
</evidence>
<keyword evidence="8 13" id="KW-0067">ATP-binding</keyword>
<dbReference type="PANTHER" id="PTHR11451">
    <property type="entry name" value="THREONINE-TRNA LIGASE"/>
    <property type="match status" value="1"/>
</dbReference>
<sequence>MPVIRLPDGSQRSFDQPVTVAEVAMNIGAGLAKAALAGKVNDKLVDTSYLIEADSDLAIITDKNPEGLEVIRHSAAHLLAYAVKELFPDAQVTIGPVIDNGFYYDFSYKRPFTPEDLIAIEKKMAELAKKDEPVTRKVLPRDEAVAYFKSIGEQYKAEIIESIPAGEDVSLYTEGNFTDLCRGPHVPSTGKIKSFKLMKLAGAYWRGDSNNEMLQRVYGTAWRNKEELEAYLFQLEEAEKRDHRKLGKQLDYFHMQDNAPGMVFWHPRGWSIWQEIEQYMRQMFKDFGYQEVRTPTVMDKTLWEQSGHWQNYRDNMFVTSSENREYAVKPMNCPGHVQIFNNQLHSYRDLPLRLAEFGSCHRNEPSGSLHGLMRVRGFTQDDAHIFCTEDQVEAEVADFIQMLYKAYGDFGFNDVLVKLSTRPEKRVGADETWDKAEAALANALNKNNQAFDLQPGEGAFYGPKIEFTLKDSLGRLWQCGTIQLDFNLPERLGAEYVAEDNTRQRPVMLHRAIVGSMERFIGILIENYAGAMPLWLAPVQVMVLNISESQADYVRQVVETLRQNGIRCEFDLRNEKITYKIREHSMQKMPYLLVAGEREMQAGHLAVRTRKGEDLGSMPIDALVERLKAEIEAKV</sequence>
<dbReference type="NCBIfam" id="TIGR00418">
    <property type="entry name" value="thrS"/>
    <property type="match status" value="1"/>
</dbReference>
<dbReference type="InterPro" id="IPR036621">
    <property type="entry name" value="Anticodon-bd_dom_sf"/>
</dbReference>
<evidence type="ECO:0000256" key="4">
    <source>
        <dbReference type="ARBA" id="ARBA00022598"/>
    </source>
</evidence>
<dbReference type="GO" id="GO:0046872">
    <property type="term" value="F:metal ion binding"/>
    <property type="evidence" value="ECO:0007669"/>
    <property type="project" value="UniProtKB-KW"/>
</dbReference>
<comment type="similarity">
    <text evidence="1 13">Belongs to the class-II aminoacyl-tRNA synthetase family.</text>
</comment>
<gene>
    <name evidence="13" type="primary">thrS</name>
    <name evidence="16" type="ORF">C3Y98_09095</name>
</gene>
<dbReference type="InterPro" id="IPR045864">
    <property type="entry name" value="aa-tRNA-synth_II/BPL/LPL"/>
</dbReference>
<dbReference type="Pfam" id="PF00587">
    <property type="entry name" value="tRNA-synt_2b"/>
    <property type="match status" value="1"/>
</dbReference>
<feature type="region of interest" description="Catalytic" evidence="13">
    <location>
        <begin position="242"/>
        <end position="533"/>
    </location>
</feature>
<dbReference type="Gene3D" id="3.30.930.10">
    <property type="entry name" value="Bira Bifunctional Protein, Domain 2"/>
    <property type="match status" value="1"/>
</dbReference>
<evidence type="ECO:0000256" key="10">
    <source>
        <dbReference type="ARBA" id="ARBA00022917"/>
    </source>
</evidence>
<accession>A0A4Y9VR88</accession>
<feature type="domain" description="Aminoacyl-transfer RNA synthetases class-II family profile" evidence="14">
    <location>
        <begin position="242"/>
        <end position="533"/>
    </location>
</feature>
<feature type="binding site" evidence="13">
    <location>
        <position position="510"/>
    </location>
    <ligand>
        <name>Zn(2+)</name>
        <dbReference type="ChEBI" id="CHEBI:29105"/>
        <note>catalytic</note>
    </ligand>
</feature>
<dbReference type="Gene3D" id="3.30.980.10">
    <property type="entry name" value="Threonyl-trna Synthetase, Chain A, domain 2"/>
    <property type="match status" value="1"/>
</dbReference>
<dbReference type="Pfam" id="PF03129">
    <property type="entry name" value="HGTP_anticodon"/>
    <property type="match status" value="1"/>
</dbReference>
<keyword evidence="5 13" id="KW-0479">Metal-binding</keyword>
<dbReference type="PROSITE" id="PS50862">
    <property type="entry name" value="AA_TRNA_LIGASE_II"/>
    <property type="match status" value="1"/>
</dbReference>
<dbReference type="InterPro" id="IPR004154">
    <property type="entry name" value="Anticodon-bd"/>
</dbReference>
<evidence type="ECO:0000256" key="7">
    <source>
        <dbReference type="ARBA" id="ARBA00022833"/>
    </source>
</evidence>
<dbReference type="GO" id="GO:0006435">
    <property type="term" value="P:threonyl-tRNA aminoacylation"/>
    <property type="evidence" value="ECO:0007669"/>
    <property type="project" value="UniProtKB-UniRule"/>
</dbReference>
<dbReference type="SUPFAM" id="SSF52954">
    <property type="entry name" value="Class II aaRS ABD-related"/>
    <property type="match status" value="1"/>
</dbReference>
<dbReference type="SUPFAM" id="SSF81271">
    <property type="entry name" value="TGS-like"/>
    <property type="match status" value="1"/>
</dbReference>
<evidence type="ECO:0000256" key="5">
    <source>
        <dbReference type="ARBA" id="ARBA00022723"/>
    </source>
</evidence>
<dbReference type="FunFam" id="3.30.980.10:FF:000005">
    <property type="entry name" value="Threonyl-tRNA synthetase, mitochondrial"/>
    <property type="match status" value="1"/>
</dbReference>
<dbReference type="HAMAP" id="MF_00184">
    <property type="entry name" value="Thr_tRNA_synth"/>
    <property type="match status" value="1"/>
</dbReference>
<dbReference type="AlphaFoldDB" id="A0A4Y9VR88"/>
<feature type="binding site" evidence="13">
    <location>
        <position position="384"/>
    </location>
    <ligand>
        <name>Zn(2+)</name>
        <dbReference type="ChEBI" id="CHEBI:29105"/>
        <note>catalytic</note>
    </ligand>
</feature>
<dbReference type="GO" id="GO:0005829">
    <property type="term" value="C:cytosol"/>
    <property type="evidence" value="ECO:0007669"/>
    <property type="project" value="TreeGrafter"/>
</dbReference>
<comment type="subunit">
    <text evidence="13">Homodimer.</text>
</comment>
<evidence type="ECO:0000256" key="12">
    <source>
        <dbReference type="ARBA" id="ARBA00049515"/>
    </source>
</evidence>
<evidence type="ECO:0000256" key="8">
    <source>
        <dbReference type="ARBA" id="ARBA00022840"/>
    </source>
</evidence>
<dbReference type="RefSeq" id="WP_135278277.1">
    <property type="nucleotide sequence ID" value="NZ_PQVH01000011.1"/>
</dbReference>
<evidence type="ECO:0000313" key="17">
    <source>
        <dbReference type="Proteomes" id="UP000297706"/>
    </source>
</evidence>
<evidence type="ECO:0000256" key="13">
    <source>
        <dbReference type="HAMAP-Rule" id="MF_00184"/>
    </source>
</evidence>
<dbReference type="EC" id="6.1.1.3" evidence="13"/>
<dbReference type="PANTHER" id="PTHR11451:SF44">
    <property type="entry name" value="THREONINE--TRNA LIGASE, CHLOROPLASTIC_MITOCHONDRIAL 2"/>
    <property type="match status" value="1"/>
</dbReference>
<dbReference type="InterPro" id="IPR012676">
    <property type="entry name" value="TGS-like"/>
</dbReference>
<evidence type="ECO:0000256" key="1">
    <source>
        <dbReference type="ARBA" id="ARBA00008226"/>
    </source>
</evidence>
<evidence type="ECO:0000256" key="3">
    <source>
        <dbReference type="ARBA" id="ARBA00022555"/>
    </source>
</evidence>
<proteinExistence type="inferred from homology"/>
<comment type="subcellular location">
    <subcellularLocation>
        <location evidence="13">Cytoplasm</location>
    </subcellularLocation>
</comment>
<dbReference type="FunFam" id="3.30.54.20:FF:000002">
    <property type="entry name" value="Threonine--tRNA ligase"/>
    <property type="match status" value="1"/>
</dbReference>
<feature type="binding site" evidence="13">
    <location>
        <position position="333"/>
    </location>
    <ligand>
        <name>Zn(2+)</name>
        <dbReference type="ChEBI" id="CHEBI:29105"/>
        <note>catalytic</note>
    </ligand>
</feature>
<evidence type="ECO:0000259" key="14">
    <source>
        <dbReference type="PROSITE" id="PS50862"/>
    </source>
</evidence>
<comment type="cofactor">
    <cofactor evidence="13">
        <name>Zn(2+)</name>
        <dbReference type="ChEBI" id="CHEBI:29105"/>
    </cofactor>
    <text evidence="13">Binds 1 zinc ion per subunit.</text>
</comment>
<dbReference type="Pfam" id="PF02824">
    <property type="entry name" value="TGS"/>
    <property type="match status" value="1"/>
</dbReference>
<evidence type="ECO:0000256" key="2">
    <source>
        <dbReference type="ARBA" id="ARBA00022490"/>
    </source>
</evidence>
<feature type="domain" description="TGS" evidence="15">
    <location>
        <begin position="1"/>
        <end position="61"/>
    </location>
</feature>
<dbReference type="Gene3D" id="3.30.54.20">
    <property type="match status" value="1"/>
</dbReference>
<keyword evidence="7 13" id="KW-0862">Zinc</keyword>
<evidence type="ECO:0000256" key="6">
    <source>
        <dbReference type="ARBA" id="ARBA00022741"/>
    </source>
</evidence>
<dbReference type="OrthoDB" id="9802304at2"/>
<dbReference type="FunFam" id="3.10.20.30:FF:000005">
    <property type="entry name" value="Threonine--tRNA ligase"/>
    <property type="match status" value="1"/>
</dbReference>
<dbReference type="InterPro" id="IPR047246">
    <property type="entry name" value="ThrRS_anticodon"/>
</dbReference>
<dbReference type="FunFam" id="3.40.50.800:FF:000001">
    <property type="entry name" value="Threonine--tRNA ligase"/>
    <property type="match status" value="1"/>
</dbReference>
<keyword evidence="10 13" id="KW-0648">Protein biosynthesis</keyword>
<keyword evidence="11 13" id="KW-0030">Aminoacyl-tRNA synthetase</keyword>
<dbReference type="SUPFAM" id="SSF55681">
    <property type="entry name" value="Class II aaRS and biotin synthetases"/>
    <property type="match status" value="1"/>
</dbReference>
<protein>
    <recommendedName>
        <fullName evidence="13">Threonine--tRNA ligase</fullName>
        <ecNumber evidence="13">6.1.1.3</ecNumber>
    </recommendedName>
    <alternativeName>
        <fullName evidence="13">Threonyl-tRNA synthetase</fullName>
        <shortName evidence="13">ThrRS</shortName>
    </alternativeName>
</protein>
<dbReference type="SUPFAM" id="SSF55186">
    <property type="entry name" value="ThrRS/AlaRS common domain"/>
    <property type="match status" value="1"/>
</dbReference>
<dbReference type="SMART" id="SM00863">
    <property type="entry name" value="tRNA_SAD"/>
    <property type="match status" value="1"/>
</dbReference>
<dbReference type="EMBL" id="PQVH01000011">
    <property type="protein sequence ID" value="TFW70819.1"/>
    <property type="molecule type" value="Genomic_DNA"/>
</dbReference>
<dbReference type="InterPro" id="IPR018163">
    <property type="entry name" value="Thr/Ala-tRNA-synth_IIc_edit"/>
</dbReference>
<dbReference type="PROSITE" id="PS51880">
    <property type="entry name" value="TGS"/>
    <property type="match status" value="1"/>
</dbReference>
<comment type="catalytic activity">
    <reaction evidence="12 13">
        <text>tRNA(Thr) + L-threonine + ATP = L-threonyl-tRNA(Thr) + AMP + diphosphate + H(+)</text>
        <dbReference type="Rhea" id="RHEA:24624"/>
        <dbReference type="Rhea" id="RHEA-COMP:9670"/>
        <dbReference type="Rhea" id="RHEA-COMP:9704"/>
        <dbReference type="ChEBI" id="CHEBI:15378"/>
        <dbReference type="ChEBI" id="CHEBI:30616"/>
        <dbReference type="ChEBI" id="CHEBI:33019"/>
        <dbReference type="ChEBI" id="CHEBI:57926"/>
        <dbReference type="ChEBI" id="CHEBI:78442"/>
        <dbReference type="ChEBI" id="CHEBI:78534"/>
        <dbReference type="ChEBI" id="CHEBI:456215"/>
        <dbReference type="EC" id="6.1.1.3"/>
    </reaction>
</comment>
<dbReference type="InterPro" id="IPR006195">
    <property type="entry name" value="aa-tRNA-synth_II"/>
</dbReference>
<dbReference type="Proteomes" id="UP000297706">
    <property type="component" value="Unassembled WGS sequence"/>
</dbReference>
<reference evidence="16 17" key="1">
    <citation type="submission" date="2018-02" db="EMBL/GenBank/DDBJ databases">
        <title>A novel lanthanide dependent methylotroph, Methylotenera sp. La3113.</title>
        <authorList>
            <person name="Lv H."/>
            <person name="Tani A."/>
        </authorList>
    </citation>
    <scope>NUCLEOTIDE SEQUENCE [LARGE SCALE GENOMIC DNA]</scope>
    <source>
        <strain evidence="16 17">La3113</strain>
    </source>
</reference>
<keyword evidence="17" id="KW-1185">Reference proteome</keyword>
<keyword evidence="9 13" id="KW-0694">RNA-binding</keyword>
<dbReference type="InterPro" id="IPR002314">
    <property type="entry name" value="aa-tRNA-synt_IIb"/>
</dbReference>
<dbReference type="CDD" id="cd00771">
    <property type="entry name" value="ThrRS_core"/>
    <property type="match status" value="1"/>
</dbReference>
<dbReference type="Gene3D" id="3.40.50.800">
    <property type="entry name" value="Anticodon-binding domain"/>
    <property type="match status" value="1"/>
</dbReference>
<dbReference type="Gene3D" id="3.10.20.30">
    <property type="match status" value="1"/>
</dbReference>
<dbReference type="InterPro" id="IPR033728">
    <property type="entry name" value="ThrRS_core"/>
</dbReference>
<evidence type="ECO:0000259" key="15">
    <source>
        <dbReference type="PROSITE" id="PS51880"/>
    </source>
</evidence>
<evidence type="ECO:0000256" key="9">
    <source>
        <dbReference type="ARBA" id="ARBA00022884"/>
    </source>
</evidence>
<keyword evidence="3 13" id="KW-0820">tRNA-binding</keyword>
<dbReference type="GO" id="GO:0005524">
    <property type="term" value="F:ATP binding"/>
    <property type="evidence" value="ECO:0007669"/>
    <property type="project" value="UniProtKB-UniRule"/>
</dbReference>
<dbReference type="PRINTS" id="PR01047">
    <property type="entry name" value="TRNASYNTHTHR"/>
</dbReference>
<dbReference type="GO" id="GO:0004829">
    <property type="term" value="F:threonine-tRNA ligase activity"/>
    <property type="evidence" value="ECO:0007669"/>
    <property type="project" value="UniProtKB-UniRule"/>
</dbReference>
<dbReference type="GO" id="GO:0000049">
    <property type="term" value="F:tRNA binding"/>
    <property type="evidence" value="ECO:0007669"/>
    <property type="project" value="UniProtKB-KW"/>
</dbReference>
<name>A0A4Y9VR88_9PROT</name>
<dbReference type="InterPro" id="IPR002320">
    <property type="entry name" value="Thr-tRNA-ligase_IIa"/>
</dbReference>
<dbReference type="InterPro" id="IPR012947">
    <property type="entry name" value="tRNA_SAD"/>
</dbReference>
<comment type="caution">
    <text evidence="16">The sequence shown here is derived from an EMBL/GenBank/DDBJ whole genome shotgun (WGS) entry which is preliminary data.</text>
</comment>
<dbReference type="Pfam" id="PF07973">
    <property type="entry name" value="tRNA_SAD"/>
    <property type="match status" value="1"/>
</dbReference>